<reference evidence="2 3" key="1">
    <citation type="submission" date="2024-06" db="EMBL/GenBank/DDBJ databases">
        <title>Draft genome sequence of Geodermatophilus badlandi, a novel member of the Geodermatophilaceae isolated from badland sedimentary rocks in the Red desert, Wyoming, USA.</title>
        <authorList>
            <person name="Ben Tekaya S."/>
            <person name="Nouioui I."/>
            <person name="Flores G.M."/>
            <person name="Shaal M.N."/>
            <person name="Bredoire F."/>
            <person name="Basile F."/>
            <person name="Van Diepen L."/>
            <person name="Ward N.L."/>
        </authorList>
    </citation>
    <scope>NUCLEOTIDE SEQUENCE [LARGE SCALE GENOMIC DNA]</scope>
    <source>
        <strain evidence="2 3">WL48A</strain>
    </source>
</reference>
<keyword evidence="1" id="KW-0812">Transmembrane</keyword>
<keyword evidence="3" id="KW-1185">Reference proteome</keyword>
<keyword evidence="1" id="KW-1133">Transmembrane helix</keyword>
<comment type="caution">
    <text evidence="2">The sequence shown here is derived from an EMBL/GenBank/DDBJ whole genome shotgun (WGS) entry which is preliminary data.</text>
</comment>
<feature type="transmembrane region" description="Helical" evidence="1">
    <location>
        <begin position="74"/>
        <end position="93"/>
    </location>
</feature>
<gene>
    <name evidence="2" type="ORF">ABQ292_05870</name>
</gene>
<feature type="transmembrane region" description="Helical" evidence="1">
    <location>
        <begin position="99"/>
        <end position="119"/>
    </location>
</feature>
<accession>A0ABV3XBG2</accession>
<protein>
    <recommendedName>
        <fullName evidence="4">Integral membrane protein</fullName>
    </recommendedName>
</protein>
<evidence type="ECO:0000313" key="2">
    <source>
        <dbReference type="EMBL" id="MEX5717893.1"/>
    </source>
</evidence>
<organism evidence="2 3">
    <name type="scientific">Geodermatophilus maliterrae</name>
    <dbReference type="NCBI Taxonomy" id="3162531"/>
    <lineage>
        <taxon>Bacteria</taxon>
        <taxon>Bacillati</taxon>
        <taxon>Actinomycetota</taxon>
        <taxon>Actinomycetes</taxon>
        <taxon>Geodermatophilales</taxon>
        <taxon>Geodermatophilaceae</taxon>
        <taxon>Geodermatophilus</taxon>
    </lineage>
</organism>
<evidence type="ECO:0000256" key="1">
    <source>
        <dbReference type="SAM" id="Phobius"/>
    </source>
</evidence>
<dbReference type="Proteomes" id="UP001560045">
    <property type="component" value="Unassembled WGS sequence"/>
</dbReference>
<dbReference type="InterPro" id="IPR006311">
    <property type="entry name" value="TAT_signal"/>
</dbReference>
<evidence type="ECO:0000313" key="3">
    <source>
        <dbReference type="Proteomes" id="UP001560045"/>
    </source>
</evidence>
<sequence>MTQPRPPWSRRRRRTLVGLALGAVAGGLGALVLPAQYGVTSAFVAALCAFLFVVALVVFVAVPGPDTLGTLLRSTPLGGAVLVVAVLLYLSTAGEPLRWLWLLAAAGGAVWLGTALWLARRD</sequence>
<name>A0ABV3XBG2_9ACTN</name>
<evidence type="ECO:0008006" key="4">
    <source>
        <dbReference type="Google" id="ProtNLM"/>
    </source>
</evidence>
<keyword evidence="1" id="KW-0472">Membrane</keyword>
<feature type="transmembrane region" description="Helical" evidence="1">
    <location>
        <begin position="44"/>
        <end position="62"/>
    </location>
</feature>
<proteinExistence type="predicted"/>
<dbReference type="RefSeq" id="WP_369204202.1">
    <property type="nucleotide sequence ID" value="NZ_JBFNXQ010000011.1"/>
</dbReference>
<dbReference type="PROSITE" id="PS51318">
    <property type="entry name" value="TAT"/>
    <property type="match status" value="1"/>
</dbReference>
<dbReference type="EMBL" id="JBFNXQ010000011">
    <property type="protein sequence ID" value="MEX5717893.1"/>
    <property type="molecule type" value="Genomic_DNA"/>
</dbReference>